<dbReference type="EMBL" id="GIFC01000568">
    <property type="protein sequence ID" value="MXU82651.1"/>
    <property type="molecule type" value="Transcribed_RNA"/>
</dbReference>
<evidence type="ECO:0000313" key="1">
    <source>
        <dbReference type="EMBL" id="MXU82651.1"/>
    </source>
</evidence>
<sequence>MRLSLCCIFFPETYTQNLSMMTQRHICEKFHCALFFSLSLNSASKHLVEQEMECRCLAPQIRDSCACAVM</sequence>
<protein>
    <submittedName>
        <fullName evidence="1">Putative secreted protein</fullName>
    </submittedName>
</protein>
<reference evidence="1" key="1">
    <citation type="submission" date="2019-12" db="EMBL/GenBank/DDBJ databases">
        <title>An insight into the sialome of adult female Ixodes ricinus ticks feeding for 6 days.</title>
        <authorList>
            <person name="Perner J."/>
            <person name="Ribeiro J.M.C."/>
        </authorList>
    </citation>
    <scope>NUCLEOTIDE SEQUENCE</scope>
    <source>
        <strain evidence="1">Semi-engorged</strain>
        <tissue evidence="1">Salivary glands</tissue>
    </source>
</reference>
<dbReference type="AlphaFoldDB" id="A0A6B0TXL0"/>
<accession>A0A6B0TXL0</accession>
<organism evidence="1">
    <name type="scientific">Ixodes ricinus</name>
    <name type="common">Common tick</name>
    <name type="synonym">Acarus ricinus</name>
    <dbReference type="NCBI Taxonomy" id="34613"/>
    <lineage>
        <taxon>Eukaryota</taxon>
        <taxon>Metazoa</taxon>
        <taxon>Ecdysozoa</taxon>
        <taxon>Arthropoda</taxon>
        <taxon>Chelicerata</taxon>
        <taxon>Arachnida</taxon>
        <taxon>Acari</taxon>
        <taxon>Parasitiformes</taxon>
        <taxon>Ixodida</taxon>
        <taxon>Ixodoidea</taxon>
        <taxon>Ixodidae</taxon>
        <taxon>Ixodinae</taxon>
        <taxon>Ixodes</taxon>
    </lineage>
</organism>
<name>A0A6B0TXL0_IXORI</name>
<proteinExistence type="predicted"/>